<feature type="region of interest" description="Disordered" evidence="1">
    <location>
        <begin position="333"/>
        <end position="367"/>
    </location>
</feature>
<feature type="region of interest" description="Disordered" evidence="1">
    <location>
        <begin position="1"/>
        <end position="130"/>
    </location>
</feature>
<feature type="compositionally biased region" description="Acidic residues" evidence="1">
    <location>
        <begin position="358"/>
        <end position="367"/>
    </location>
</feature>
<dbReference type="EMBL" id="OX365772">
    <property type="protein sequence ID" value="CAI4036825.1"/>
    <property type="molecule type" value="Genomic_DNA"/>
</dbReference>
<reference evidence="2" key="1">
    <citation type="submission" date="2022-10" db="EMBL/GenBank/DDBJ databases">
        <authorList>
            <person name="Byrne P K."/>
        </authorList>
    </citation>
    <scope>NUCLEOTIDE SEQUENCE</scope>
    <source>
        <strain evidence="2">IFO1815</strain>
    </source>
</reference>
<dbReference type="Proteomes" id="UP001161438">
    <property type="component" value="Chromosome 16"/>
</dbReference>
<feature type="compositionally biased region" description="Low complexity" evidence="1">
    <location>
        <begin position="292"/>
        <end position="303"/>
    </location>
</feature>
<feature type="compositionally biased region" description="Basic residues" evidence="1">
    <location>
        <begin position="82"/>
        <end position="101"/>
    </location>
</feature>
<evidence type="ECO:0008006" key="4">
    <source>
        <dbReference type="Google" id="ProtNLM"/>
    </source>
</evidence>
<feature type="region of interest" description="Disordered" evidence="1">
    <location>
        <begin position="241"/>
        <end position="309"/>
    </location>
</feature>
<feature type="compositionally biased region" description="Low complexity" evidence="1">
    <location>
        <begin position="336"/>
        <end position="347"/>
    </location>
</feature>
<dbReference type="GeneID" id="80921750"/>
<protein>
    <recommendedName>
        <fullName evidence="4">Dig1p</fullName>
    </recommendedName>
</protein>
<organism evidence="2 3">
    <name type="scientific">Saccharomyces mikatae IFO 1815</name>
    <dbReference type="NCBI Taxonomy" id="226126"/>
    <lineage>
        <taxon>Eukaryota</taxon>
        <taxon>Fungi</taxon>
        <taxon>Dikarya</taxon>
        <taxon>Ascomycota</taxon>
        <taxon>Saccharomycotina</taxon>
        <taxon>Saccharomycetes</taxon>
        <taxon>Saccharomycetales</taxon>
        <taxon>Saccharomycetaceae</taxon>
        <taxon>Saccharomyces</taxon>
    </lineage>
</organism>
<feature type="compositionally biased region" description="Polar residues" evidence="1">
    <location>
        <begin position="270"/>
        <end position="282"/>
    </location>
</feature>
<name>A0AA35NG49_SACMI</name>
<accession>A0AA35NG49</accession>
<evidence type="ECO:0000313" key="2">
    <source>
        <dbReference type="EMBL" id="CAI4036825.1"/>
    </source>
</evidence>
<dbReference type="RefSeq" id="XP_056079942.1">
    <property type="nucleotide sequence ID" value="XM_056226200.1"/>
</dbReference>
<sequence length="450" mass="49086">MAVSERLRTTAEDKSMAKAIQDPVRDSGMGTRSASGSSTNNNNKSWPDVSTAGEEPDLEQVPEENDSTDRNGDWDNCEAGAAKKRKAQPLKNPKKSLKRGKVPAPLNLSESNMNTHTGNSKDDNPALSNLAPLSTVTNQSVKSAPAQVTQHSKFQPRVQYLGKASSRQSIQVNNTSNSYGKVSMPSAGVMTALNPYMPMNRYIMSPYYNPYGIPPPHMLNKPIMTPYGSYPYPMGPRTSIPFAMQGGNTRPYEENEYAGSGYRNKRMNDSSDSPLSGTASSGKTRRSEEGSRNSSAGSSANASPMQQRPDLCAADVVPTEEYHFERDVVLSANPKARSASTSTSTSTSRDRGSWQDAETNEDDEEGTDLAIEDGAVPTPTFTTFQRTSQQQQSPSLLHGEIRLSSHIFAFEFPLSSGNVDKKMFMSICNKVWNESKDLAKKSSSHHRTGK</sequence>
<proteinExistence type="predicted"/>
<keyword evidence="3" id="KW-1185">Reference proteome</keyword>
<evidence type="ECO:0000313" key="3">
    <source>
        <dbReference type="Proteomes" id="UP001161438"/>
    </source>
</evidence>
<feature type="compositionally biased region" description="Polar residues" evidence="1">
    <location>
        <begin position="108"/>
        <end position="118"/>
    </location>
</feature>
<evidence type="ECO:0000256" key="1">
    <source>
        <dbReference type="SAM" id="MobiDB-lite"/>
    </source>
</evidence>
<feature type="compositionally biased region" description="Polar residues" evidence="1">
    <location>
        <begin position="30"/>
        <end position="45"/>
    </location>
</feature>
<gene>
    <name evidence="2" type="primary">SMKI16G1230</name>
    <name evidence="2" type="ORF">SMKI_16G1230</name>
</gene>
<dbReference type="AlphaFoldDB" id="A0AA35NG49"/>
<feature type="compositionally biased region" description="Acidic residues" evidence="1">
    <location>
        <begin position="54"/>
        <end position="66"/>
    </location>
</feature>
<feature type="compositionally biased region" description="Basic and acidic residues" evidence="1">
    <location>
        <begin position="1"/>
        <end position="16"/>
    </location>
</feature>